<reference evidence="1 2" key="1">
    <citation type="submission" date="2019-06" db="EMBL/GenBank/DDBJ databases">
        <title>Genomic Encyclopedia of Type Strains, Phase IV (KMG-V): Genome sequencing to study the core and pangenomes of soil and plant-associated prokaryotes.</title>
        <authorList>
            <person name="Whitman W."/>
        </authorList>
    </citation>
    <scope>NUCLEOTIDE SEQUENCE [LARGE SCALE GENOMIC DNA]</scope>
    <source>
        <strain evidence="1 2">BR 10556</strain>
    </source>
</reference>
<dbReference type="EMBL" id="VITW01000001">
    <property type="protein sequence ID" value="TWB83779.1"/>
    <property type="molecule type" value="Genomic_DNA"/>
</dbReference>
<evidence type="ECO:0000313" key="2">
    <source>
        <dbReference type="Proteomes" id="UP000315914"/>
    </source>
</evidence>
<sequence length="30" mass="3409">MVIPARLEEPRNCTPENLESPGLVFRTIPE</sequence>
<dbReference type="Proteomes" id="UP000315914">
    <property type="component" value="Unassembled WGS sequence"/>
</dbReference>
<proteinExistence type="predicted"/>
<accession>A0A560KKY6</accession>
<organism evidence="1 2">
    <name type="scientific">Bradyrhizobium sacchari</name>
    <dbReference type="NCBI Taxonomy" id="1399419"/>
    <lineage>
        <taxon>Bacteria</taxon>
        <taxon>Pseudomonadati</taxon>
        <taxon>Pseudomonadota</taxon>
        <taxon>Alphaproteobacteria</taxon>
        <taxon>Hyphomicrobiales</taxon>
        <taxon>Nitrobacteraceae</taxon>
        <taxon>Bradyrhizobium</taxon>
    </lineage>
</organism>
<comment type="caution">
    <text evidence="1">The sequence shown here is derived from an EMBL/GenBank/DDBJ whole genome shotgun (WGS) entry which is preliminary data.</text>
</comment>
<evidence type="ECO:0000313" key="1">
    <source>
        <dbReference type="EMBL" id="TWB83779.1"/>
    </source>
</evidence>
<name>A0A560KKY6_9BRAD</name>
<protein>
    <submittedName>
        <fullName evidence="1">Uncharacterized protein</fullName>
    </submittedName>
</protein>
<dbReference type="AlphaFoldDB" id="A0A560KKY6"/>
<keyword evidence="2" id="KW-1185">Reference proteome</keyword>
<gene>
    <name evidence="1" type="ORF">FBZ95_101215</name>
</gene>